<proteinExistence type="predicted"/>
<protein>
    <submittedName>
        <fullName evidence="1">Archaeosine-15-forming tRNA-guanine transglycosylase</fullName>
    </submittedName>
</protein>
<evidence type="ECO:0000313" key="2">
    <source>
        <dbReference type="Proteomes" id="UP000583454"/>
    </source>
</evidence>
<dbReference type="EMBL" id="JACHOP010000010">
    <property type="protein sequence ID" value="MBB5757977.1"/>
    <property type="molecule type" value="Genomic_DNA"/>
</dbReference>
<keyword evidence="2" id="KW-1185">Reference proteome</keyword>
<name>A0A840ZM37_9HYPH</name>
<dbReference type="AlphaFoldDB" id="A0A840ZM37"/>
<accession>A0A840ZM37</accession>
<dbReference type="Proteomes" id="UP000583454">
    <property type="component" value="Unassembled WGS sequence"/>
</dbReference>
<dbReference type="RefSeq" id="WP_246390595.1">
    <property type="nucleotide sequence ID" value="NZ_JACHOP010000010.1"/>
</dbReference>
<reference evidence="1 2" key="1">
    <citation type="submission" date="2020-08" db="EMBL/GenBank/DDBJ databases">
        <title>Genomic Encyclopedia of Type Strains, Phase IV (KMG-IV): sequencing the most valuable type-strain genomes for metagenomic binning, comparative biology and taxonomic classification.</title>
        <authorList>
            <person name="Goeker M."/>
        </authorList>
    </citation>
    <scope>NUCLEOTIDE SEQUENCE [LARGE SCALE GENOMIC DNA]</scope>
    <source>
        <strain evidence="1 2">DSM 2163</strain>
    </source>
</reference>
<evidence type="ECO:0000313" key="1">
    <source>
        <dbReference type="EMBL" id="MBB5757977.1"/>
    </source>
</evidence>
<comment type="caution">
    <text evidence="1">The sequence shown here is derived from an EMBL/GenBank/DDBJ whole genome shotgun (WGS) entry which is preliminary data.</text>
</comment>
<gene>
    <name evidence="1" type="ORF">HNR00_002694</name>
</gene>
<sequence>MSGGASGMRPDLIDQHIAAMTTASTNLLRQMRDEGLRYRVIVRPEDTATMHVHVHQLTPEIAERIHRCLAGIGMRVDVQEG</sequence>
<organism evidence="1 2">
    <name type="scientific">Methylorubrum rhodinum</name>
    <dbReference type="NCBI Taxonomy" id="29428"/>
    <lineage>
        <taxon>Bacteria</taxon>
        <taxon>Pseudomonadati</taxon>
        <taxon>Pseudomonadota</taxon>
        <taxon>Alphaproteobacteria</taxon>
        <taxon>Hyphomicrobiales</taxon>
        <taxon>Methylobacteriaceae</taxon>
        <taxon>Methylorubrum</taxon>
    </lineage>
</organism>